<evidence type="ECO:0000313" key="5">
    <source>
        <dbReference type="Proteomes" id="UP000242084"/>
    </source>
</evidence>
<proteinExistence type="inferred from homology"/>
<sequence length="216" mass="24301">MSEGLITIKSSHETEIIINKSRFIASIQPVESEEEAKAFIQQKKKEHHDATHNCSSYIIGPTMLIQKANDDGEPSGTAGVPMLEVLKKQQLHNVVVVVTRYFGGTKLGAGGLIRAYGSAVSQVINEIGRIILLDAIPFEVTIDYDQTGRFEHEIQQTEFSLVNTEYTDKVKYTVHVIASDEEKFIAFLNEINQGKYILNKQDMIALPFPYNKKEER</sequence>
<dbReference type="KEGG" id="sste:SAMEA4384403_2068"/>
<organism evidence="4 5">
    <name type="scientific">Mammaliicoccus stepanovicii</name>
    <dbReference type="NCBI Taxonomy" id="643214"/>
    <lineage>
        <taxon>Bacteria</taxon>
        <taxon>Bacillati</taxon>
        <taxon>Bacillota</taxon>
        <taxon>Bacilli</taxon>
        <taxon>Bacillales</taxon>
        <taxon>Staphylococcaceae</taxon>
        <taxon>Mammaliicoccus</taxon>
    </lineage>
</organism>
<dbReference type="InterPro" id="IPR020568">
    <property type="entry name" value="Ribosomal_Su5_D2-typ_SF"/>
</dbReference>
<dbReference type="Pfam" id="PF09186">
    <property type="entry name" value="DUF1949"/>
    <property type="match status" value="1"/>
</dbReference>
<dbReference type="AlphaFoldDB" id="A0A239ZXC9"/>
<evidence type="ECO:0000259" key="3">
    <source>
        <dbReference type="Pfam" id="PF09186"/>
    </source>
</evidence>
<protein>
    <submittedName>
        <fullName evidence="4">IMPACT family member yigZ</fullName>
    </submittedName>
</protein>
<gene>
    <name evidence="4" type="primary">yigZ</name>
    <name evidence="4" type="ORF">SAMEA4384403_02068</name>
</gene>
<evidence type="ECO:0000313" key="4">
    <source>
        <dbReference type="EMBL" id="SNV75882.1"/>
    </source>
</evidence>
<dbReference type="Gene3D" id="3.30.230.30">
    <property type="entry name" value="Impact, N-terminal domain"/>
    <property type="match status" value="1"/>
</dbReference>
<dbReference type="GO" id="GO:0005737">
    <property type="term" value="C:cytoplasm"/>
    <property type="evidence" value="ECO:0007669"/>
    <property type="project" value="TreeGrafter"/>
</dbReference>
<dbReference type="InterPro" id="IPR015796">
    <property type="entry name" value="Impact_YigZ-like"/>
</dbReference>
<dbReference type="RefSeq" id="WP_095089237.1">
    <property type="nucleotide sequence ID" value="NZ_BMDM01000001.1"/>
</dbReference>
<dbReference type="OrthoDB" id="9813771at2"/>
<feature type="domain" description="Impact N-terminal" evidence="2">
    <location>
        <begin position="20"/>
        <end position="124"/>
    </location>
</feature>
<reference evidence="4 5" key="1">
    <citation type="submission" date="2017-06" db="EMBL/GenBank/DDBJ databases">
        <authorList>
            <consortium name="Pathogen Informatics"/>
        </authorList>
    </citation>
    <scope>NUCLEOTIDE SEQUENCE [LARGE SCALE GENOMIC DNA]</scope>
    <source>
        <strain evidence="4 5">NCTC13839</strain>
    </source>
</reference>
<dbReference type="GO" id="GO:0006446">
    <property type="term" value="P:regulation of translational initiation"/>
    <property type="evidence" value="ECO:0007669"/>
    <property type="project" value="TreeGrafter"/>
</dbReference>
<dbReference type="Gene3D" id="3.30.70.240">
    <property type="match status" value="1"/>
</dbReference>
<dbReference type="PANTHER" id="PTHR16301:SF20">
    <property type="entry name" value="IMPACT FAMILY MEMBER YIGZ"/>
    <property type="match status" value="1"/>
</dbReference>
<accession>A0A239ZXC9</accession>
<evidence type="ECO:0000256" key="1">
    <source>
        <dbReference type="ARBA" id="ARBA00007665"/>
    </source>
</evidence>
<name>A0A239ZXC9_9STAP</name>
<dbReference type="InterPro" id="IPR001498">
    <property type="entry name" value="Impact_N"/>
</dbReference>
<dbReference type="Pfam" id="PF01205">
    <property type="entry name" value="Impact_N"/>
    <property type="match status" value="1"/>
</dbReference>
<evidence type="ECO:0000259" key="2">
    <source>
        <dbReference type="Pfam" id="PF01205"/>
    </source>
</evidence>
<dbReference type="InterPro" id="IPR023582">
    <property type="entry name" value="Impact"/>
</dbReference>
<keyword evidence="5" id="KW-1185">Reference proteome</keyword>
<dbReference type="SUPFAM" id="SSF54980">
    <property type="entry name" value="EF-G C-terminal domain-like"/>
    <property type="match status" value="1"/>
</dbReference>
<dbReference type="InterPro" id="IPR036956">
    <property type="entry name" value="Impact_N_sf"/>
</dbReference>
<dbReference type="SUPFAM" id="SSF54211">
    <property type="entry name" value="Ribosomal protein S5 domain 2-like"/>
    <property type="match status" value="1"/>
</dbReference>
<dbReference type="NCBIfam" id="TIGR00257">
    <property type="entry name" value="IMPACT_YIGZ"/>
    <property type="match status" value="1"/>
</dbReference>
<dbReference type="Proteomes" id="UP000242084">
    <property type="component" value="Chromosome 1"/>
</dbReference>
<comment type="similarity">
    <text evidence="1">Belongs to the IMPACT family.</text>
</comment>
<feature type="domain" description="UPF0029" evidence="3">
    <location>
        <begin position="140"/>
        <end position="195"/>
    </location>
</feature>
<dbReference type="PROSITE" id="PS00910">
    <property type="entry name" value="UPF0029"/>
    <property type="match status" value="1"/>
</dbReference>
<dbReference type="EMBL" id="LT906462">
    <property type="protein sequence ID" value="SNV75882.1"/>
    <property type="molecule type" value="Genomic_DNA"/>
</dbReference>
<dbReference type="InterPro" id="IPR035647">
    <property type="entry name" value="EFG_III/V"/>
</dbReference>
<dbReference type="PANTHER" id="PTHR16301">
    <property type="entry name" value="IMPACT-RELATED"/>
    <property type="match status" value="1"/>
</dbReference>
<dbReference type="InterPro" id="IPR015269">
    <property type="entry name" value="UPF0029_Impact_C"/>
</dbReference>
<dbReference type="InterPro" id="IPR020569">
    <property type="entry name" value="UPF0029_Impact_CS"/>
</dbReference>